<dbReference type="SUPFAM" id="SSF52172">
    <property type="entry name" value="CheY-like"/>
    <property type="match status" value="1"/>
</dbReference>
<comment type="function">
    <text evidence="6">May play the central regulatory role in sporulation. It may be an element of the effector pathway responsible for the activation of sporulation genes in response to nutritional stress. Spo0A may act in concert with spo0H (a sigma factor) to control the expression of some genes that are critical to the sporulation process.</text>
</comment>
<dbReference type="SMART" id="SM00448">
    <property type="entry name" value="REC"/>
    <property type="match status" value="1"/>
</dbReference>
<comment type="caution">
    <text evidence="10">The sequence shown here is derived from an EMBL/GenBank/DDBJ whole genome shotgun (WGS) entry which is preliminary data.</text>
</comment>
<evidence type="ECO:0000313" key="11">
    <source>
        <dbReference type="Proteomes" id="UP000623269"/>
    </source>
</evidence>
<name>A0A8J7KVV0_9FIRM</name>
<dbReference type="InterPro" id="IPR039420">
    <property type="entry name" value="WalR-like"/>
</dbReference>
<sequence>MMKVVIVDDHRLLRDSLKNMIEHNSNIDVVACASDGNEAYKYCEKYKPDVILMDILMPICNGLEATKKIKSKYPDTKILILTASTDDFNLTKALNNGADGYILKDVGKDELILSIESTAKGLGIIHRDFLNHLKNDKNIDTDETKKELNSTIIVDGIEVALTKQQQQILKMIVKGYNNKQISQELFLAEGTVKNNISEIISKFQLKDRTQLAVFAIKYNLV</sequence>
<dbReference type="InterPro" id="IPR058245">
    <property type="entry name" value="NreC/VraR/RcsB-like_REC"/>
</dbReference>
<evidence type="ECO:0000256" key="5">
    <source>
        <dbReference type="ARBA" id="ARBA00023163"/>
    </source>
</evidence>
<evidence type="ECO:0000256" key="7">
    <source>
        <dbReference type="PROSITE-ProRule" id="PRU00169"/>
    </source>
</evidence>
<evidence type="ECO:0000259" key="9">
    <source>
        <dbReference type="PROSITE" id="PS50110"/>
    </source>
</evidence>
<dbReference type="Gene3D" id="3.40.50.2300">
    <property type="match status" value="1"/>
</dbReference>
<gene>
    <name evidence="10" type="ORF">I5677_01585</name>
</gene>
<evidence type="ECO:0000256" key="6">
    <source>
        <dbReference type="ARBA" id="ARBA00024867"/>
    </source>
</evidence>
<feature type="domain" description="Response regulatory" evidence="9">
    <location>
        <begin position="3"/>
        <end position="119"/>
    </location>
</feature>
<dbReference type="Proteomes" id="UP000623269">
    <property type="component" value="Unassembled WGS sequence"/>
</dbReference>
<dbReference type="EMBL" id="JAEAGR010000001">
    <property type="protein sequence ID" value="MBH1939582.1"/>
    <property type="molecule type" value="Genomic_DNA"/>
</dbReference>
<feature type="domain" description="HTH luxR-type" evidence="8">
    <location>
        <begin position="154"/>
        <end position="219"/>
    </location>
</feature>
<protein>
    <recommendedName>
        <fullName evidence="1">Stage 0 sporulation protein A homolog</fullName>
    </recommendedName>
</protein>
<evidence type="ECO:0000313" key="10">
    <source>
        <dbReference type="EMBL" id="MBH1939582.1"/>
    </source>
</evidence>
<dbReference type="Pfam" id="PF00072">
    <property type="entry name" value="Response_reg"/>
    <property type="match status" value="1"/>
</dbReference>
<reference evidence="10" key="1">
    <citation type="submission" date="2020-12" db="EMBL/GenBank/DDBJ databases">
        <title>M. sibirica DSM 26468T genome.</title>
        <authorList>
            <person name="Thieme N."/>
            <person name="Rettenmaier R."/>
            <person name="Zverlov V."/>
            <person name="Liebl W."/>
        </authorList>
    </citation>
    <scope>NUCLEOTIDE SEQUENCE</scope>
    <source>
        <strain evidence="10">DSM 26468</strain>
    </source>
</reference>
<dbReference type="CDD" id="cd06170">
    <property type="entry name" value="LuxR_C_like"/>
    <property type="match status" value="1"/>
</dbReference>
<dbReference type="PROSITE" id="PS50110">
    <property type="entry name" value="RESPONSE_REGULATORY"/>
    <property type="match status" value="1"/>
</dbReference>
<dbReference type="PRINTS" id="PR00038">
    <property type="entry name" value="HTHLUXR"/>
</dbReference>
<dbReference type="AlphaFoldDB" id="A0A8J7KVV0"/>
<dbReference type="InterPro" id="IPR001789">
    <property type="entry name" value="Sig_transdc_resp-reg_receiver"/>
</dbReference>
<dbReference type="GO" id="GO:0000160">
    <property type="term" value="P:phosphorelay signal transduction system"/>
    <property type="evidence" value="ECO:0007669"/>
    <property type="project" value="InterPro"/>
</dbReference>
<dbReference type="PROSITE" id="PS50043">
    <property type="entry name" value="HTH_LUXR_2"/>
    <property type="match status" value="1"/>
</dbReference>
<keyword evidence="3" id="KW-0805">Transcription regulation</keyword>
<dbReference type="Pfam" id="PF00196">
    <property type="entry name" value="GerE"/>
    <property type="match status" value="1"/>
</dbReference>
<accession>A0A8J7KVV0</accession>
<proteinExistence type="predicted"/>
<keyword evidence="2 7" id="KW-0597">Phosphoprotein</keyword>
<dbReference type="InterPro" id="IPR011006">
    <property type="entry name" value="CheY-like_superfamily"/>
</dbReference>
<evidence type="ECO:0000259" key="8">
    <source>
        <dbReference type="PROSITE" id="PS50043"/>
    </source>
</evidence>
<dbReference type="InterPro" id="IPR016032">
    <property type="entry name" value="Sig_transdc_resp-reg_C-effctor"/>
</dbReference>
<evidence type="ECO:0000256" key="1">
    <source>
        <dbReference type="ARBA" id="ARBA00018672"/>
    </source>
</evidence>
<dbReference type="SMART" id="SM00421">
    <property type="entry name" value="HTH_LUXR"/>
    <property type="match status" value="1"/>
</dbReference>
<keyword evidence="11" id="KW-1185">Reference proteome</keyword>
<dbReference type="PANTHER" id="PTHR43214:SF43">
    <property type="entry name" value="TWO-COMPONENT RESPONSE REGULATOR"/>
    <property type="match status" value="1"/>
</dbReference>
<evidence type="ECO:0000256" key="4">
    <source>
        <dbReference type="ARBA" id="ARBA00023125"/>
    </source>
</evidence>
<keyword evidence="4" id="KW-0238">DNA-binding</keyword>
<organism evidence="10 11">
    <name type="scientific">Mobilitalea sibirica</name>
    <dbReference type="NCBI Taxonomy" id="1462919"/>
    <lineage>
        <taxon>Bacteria</taxon>
        <taxon>Bacillati</taxon>
        <taxon>Bacillota</taxon>
        <taxon>Clostridia</taxon>
        <taxon>Lachnospirales</taxon>
        <taxon>Lachnospiraceae</taxon>
        <taxon>Mobilitalea</taxon>
    </lineage>
</organism>
<evidence type="ECO:0000256" key="2">
    <source>
        <dbReference type="ARBA" id="ARBA00022553"/>
    </source>
</evidence>
<dbReference type="CDD" id="cd17535">
    <property type="entry name" value="REC_NarL-like"/>
    <property type="match status" value="1"/>
</dbReference>
<dbReference type="InterPro" id="IPR000792">
    <property type="entry name" value="Tscrpt_reg_LuxR_C"/>
</dbReference>
<feature type="modified residue" description="4-aspartylphosphate" evidence="7">
    <location>
        <position position="54"/>
    </location>
</feature>
<dbReference type="GO" id="GO:0003677">
    <property type="term" value="F:DNA binding"/>
    <property type="evidence" value="ECO:0007669"/>
    <property type="project" value="UniProtKB-KW"/>
</dbReference>
<evidence type="ECO:0000256" key="3">
    <source>
        <dbReference type="ARBA" id="ARBA00023015"/>
    </source>
</evidence>
<dbReference type="GO" id="GO:0006355">
    <property type="term" value="P:regulation of DNA-templated transcription"/>
    <property type="evidence" value="ECO:0007669"/>
    <property type="project" value="InterPro"/>
</dbReference>
<dbReference type="PANTHER" id="PTHR43214">
    <property type="entry name" value="TWO-COMPONENT RESPONSE REGULATOR"/>
    <property type="match status" value="1"/>
</dbReference>
<keyword evidence="5" id="KW-0804">Transcription</keyword>
<dbReference type="SUPFAM" id="SSF46894">
    <property type="entry name" value="C-terminal effector domain of the bipartite response regulators"/>
    <property type="match status" value="1"/>
</dbReference>